<accession>A0AAE0TI34</accession>
<reference evidence="10" key="2">
    <citation type="journal article" date="2021" name="Genome Biol. Evol.">
        <title>Developing a high-quality reference genome for a parasitic bivalve with doubly uniparental inheritance (Bivalvia: Unionida).</title>
        <authorList>
            <person name="Smith C.H."/>
        </authorList>
    </citation>
    <scope>NUCLEOTIDE SEQUENCE</scope>
    <source>
        <strain evidence="10">CHS0354</strain>
        <tissue evidence="10">Mantle</tissue>
    </source>
</reference>
<dbReference type="GO" id="GO:0005764">
    <property type="term" value="C:lysosome"/>
    <property type="evidence" value="ECO:0007669"/>
    <property type="project" value="TreeGrafter"/>
</dbReference>
<dbReference type="InterPro" id="IPR025705">
    <property type="entry name" value="Beta_hexosaminidase_sua/sub"/>
</dbReference>
<dbReference type="InterPro" id="IPR029018">
    <property type="entry name" value="Hex-like_dom2"/>
</dbReference>
<keyword evidence="4" id="KW-0378">Hydrolase</keyword>
<feature type="active site" description="Proton donor" evidence="7">
    <location>
        <position position="274"/>
    </location>
</feature>
<dbReference type="EMBL" id="JAEAOA010001913">
    <property type="protein sequence ID" value="KAK3610028.1"/>
    <property type="molecule type" value="Genomic_DNA"/>
</dbReference>
<keyword evidence="6" id="KW-0326">Glycosidase</keyword>
<name>A0AAE0TI34_9BIVA</name>
<dbReference type="Proteomes" id="UP001195483">
    <property type="component" value="Unassembled WGS sequence"/>
</dbReference>
<keyword evidence="5" id="KW-0325">Glycoprotein</keyword>
<evidence type="ECO:0000256" key="1">
    <source>
        <dbReference type="ARBA" id="ARBA00001231"/>
    </source>
</evidence>
<dbReference type="Pfam" id="PF14845">
    <property type="entry name" value="Glycohydro_20b2"/>
    <property type="match status" value="1"/>
</dbReference>
<dbReference type="GO" id="GO:0005975">
    <property type="term" value="P:carbohydrate metabolic process"/>
    <property type="evidence" value="ECO:0007669"/>
    <property type="project" value="InterPro"/>
</dbReference>
<comment type="caution">
    <text evidence="10">The sequence shown here is derived from an EMBL/GenBank/DDBJ whole genome shotgun (WGS) entry which is preliminary data.</text>
</comment>
<gene>
    <name evidence="10" type="ORF">CHS0354_032376</name>
</gene>
<dbReference type="GO" id="GO:0004563">
    <property type="term" value="F:beta-N-acetylhexosaminidase activity"/>
    <property type="evidence" value="ECO:0007669"/>
    <property type="project" value="UniProtKB-EC"/>
</dbReference>
<comment type="catalytic activity">
    <reaction evidence="1">
        <text>Hydrolysis of terminal non-reducing N-acetyl-D-hexosamine residues in N-acetyl-beta-D-hexosaminides.</text>
        <dbReference type="EC" id="3.2.1.52"/>
    </reaction>
</comment>
<evidence type="ECO:0000259" key="8">
    <source>
        <dbReference type="Pfam" id="PF00728"/>
    </source>
</evidence>
<protein>
    <recommendedName>
        <fullName evidence="3">beta-N-acetylhexosaminidase</fullName>
        <ecNumber evidence="3">3.2.1.52</ecNumber>
    </recommendedName>
</protein>
<sequence>MEKYLKYILRYSVEESYSALDNIMNGSRTNHAQNRNAISCDFHLDHLDVSVYGNCGGYPNEYSTETYSININNGKAELSAPEVWGALRGLETFSQLVFKQTDGKLYIRETLVKDYPRFQHRGVLIDTARHYIFKEVLLDVLESMAQNKLNVLHWHIVDDNSFPYQSEVHPKLSQKGAFHQTLVYTQNDIAEIIEYARLRGIRVIPEFDTPGHTFSWGLGHPEIKTKCYENGKLLFGPLGPLDPSKNTTYEFLRSLFREIFHVFPDNYTHLGGDEVHTICWLALCTVRLGR</sequence>
<dbReference type="GO" id="GO:0030203">
    <property type="term" value="P:glycosaminoglycan metabolic process"/>
    <property type="evidence" value="ECO:0007669"/>
    <property type="project" value="TreeGrafter"/>
</dbReference>
<dbReference type="SUPFAM" id="SSF51445">
    <property type="entry name" value="(Trans)glycosidases"/>
    <property type="match status" value="1"/>
</dbReference>
<comment type="similarity">
    <text evidence="2">Belongs to the glycosyl hydrolase 20 family.</text>
</comment>
<feature type="domain" description="Beta-hexosaminidase eukaryotic type N-terminal" evidence="9">
    <location>
        <begin position="40"/>
        <end position="96"/>
    </location>
</feature>
<evidence type="ECO:0000313" key="11">
    <source>
        <dbReference type="Proteomes" id="UP001195483"/>
    </source>
</evidence>
<feature type="domain" description="Glycoside hydrolase family 20 catalytic" evidence="8">
    <location>
        <begin position="118"/>
        <end position="282"/>
    </location>
</feature>
<dbReference type="PANTHER" id="PTHR22600:SF21">
    <property type="entry name" value="BETA-HEXOSAMINIDASE A"/>
    <property type="match status" value="1"/>
</dbReference>
<evidence type="ECO:0000313" key="10">
    <source>
        <dbReference type="EMBL" id="KAK3610028.1"/>
    </source>
</evidence>
<dbReference type="InterPro" id="IPR015883">
    <property type="entry name" value="Glyco_hydro_20_cat"/>
</dbReference>
<dbReference type="InterPro" id="IPR017853">
    <property type="entry name" value="GH"/>
</dbReference>
<evidence type="ECO:0000256" key="6">
    <source>
        <dbReference type="ARBA" id="ARBA00023295"/>
    </source>
</evidence>
<reference evidence="10" key="3">
    <citation type="submission" date="2023-05" db="EMBL/GenBank/DDBJ databases">
        <authorList>
            <person name="Smith C.H."/>
        </authorList>
    </citation>
    <scope>NUCLEOTIDE SEQUENCE</scope>
    <source>
        <strain evidence="10">CHS0354</strain>
        <tissue evidence="10">Mantle</tissue>
    </source>
</reference>
<proteinExistence type="inferred from homology"/>
<dbReference type="Gene3D" id="3.30.379.10">
    <property type="entry name" value="Chitobiase/beta-hexosaminidase domain 2-like"/>
    <property type="match status" value="1"/>
</dbReference>
<dbReference type="InterPro" id="IPR029019">
    <property type="entry name" value="HEX_eukaryotic_N"/>
</dbReference>
<organism evidence="10 11">
    <name type="scientific">Potamilus streckersoni</name>
    <dbReference type="NCBI Taxonomy" id="2493646"/>
    <lineage>
        <taxon>Eukaryota</taxon>
        <taxon>Metazoa</taxon>
        <taxon>Spiralia</taxon>
        <taxon>Lophotrochozoa</taxon>
        <taxon>Mollusca</taxon>
        <taxon>Bivalvia</taxon>
        <taxon>Autobranchia</taxon>
        <taxon>Heteroconchia</taxon>
        <taxon>Palaeoheterodonta</taxon>
        <taxon>Unionida</taxon>
        <taxon>Unionoidea</taxon>
        <taxon>Unionidae</taxon>
        <taxon>Ambleminae</taxon>
        <taxon>Lampsilini</taxon>
        <taxon>Potamilus</taxon>
    </lineage>
</organism>
<dbReference type="GO" id="GO:0016020">
    <property type="term" value="C:membrane"/>
    <property type="evidence" value="ECO:0007669"/>
    <property type="project" value="TreeGrafter"/>
</dbReference>
<evidence type="ECO:0000259" key="9">
    <source>
        <dbReference type="Pfam" id="PF14845"/>
    </source>
</evidence>
<dbReference type="Pfam" id="PF00728">
    <property type="entry name" value="Glyco_hydro_20"/>
    <property type="match status" value="1"/>
</dbReference>
<dbReference type="PANTHER" id="PTHR22600">
    <property type="entry name" value="BETA-HEXOSAMINIDASE"/>
    <property type="match status" value="1"/>
</dbReference>
<dbReference type="Gene3D" id="3.20.20.80">
    <property type="entry name" value="Glycosidases"/>
    <property type="match status" value="1"/>
</dbReference>
<evidence type="ECO:0000256" key="4">
    <source>
        <dbReference type="ARBA" id="ARBA00022801"/>
    </source>
</evidence>
<keyword evidence="11" id="KW-1185">Reference proteome</keyword>
<dbReference type="SUPFAM" id="SSF55545">
    <property type="entry name" value="beta-N-acetylhexosaminidase-like domain"/>
    <property type="match status" value="1"/>
</dbReference>
<evidence type="ECO:0000256" key="7">
    <source>
        <dbReference type="PIRSR" id="PIRSR625705-1"/>
    </source>
</evidence>
<dbReference type="PRINTS" id="PR00738">
    <property type="entry name" value="GLHYDRLASE20"/>
</dbReference>
<evidence type="ECO:0000256" key="3">
    <source>
        <dbReference type="ARBA" id="ARBA00012663"/>
    </source>
</evidence>
<dbReference type="GO" id="GO:0006689">
    <property type="term" value="P:ganglioside catabolic process"/>
    <property type="evidence" value="ECO:0007669"/>
    <property type="project" value="TreeGrafter"/>
</dbReference>
<evidence type="ECO:0000256" key="2">
    <source>
        <dbReference type="ARBA" id="ARBA00006285"/>
    </source>
</evidence>
<dbReference type="EC" id="3.2.1.52" evidence="3"/>
<dbReference type="AlphaFoldDB" id="A0AAE0TI34"/>
<reference evidence="10" key="1">
    <citation type="journal article" date="2021" name="Genome Biol. Evol.">
        <title>A High-Quality Reference Genome for a Parasitic Bivalve with Doubly Uniparental Inheritance (Bivalvia: Unionida).</title>
        <authorList>
            <person name="Smith C.H."/>
        </authorList>
    </citation>
    <scope>NUCLEOTIDE SEQUENCE</scope>
    <source>
        <strain evidence="10">CHS0354</strain>
    </source>
</reference>
<evidence type="ECO:0000256" key="5">
    <source>
        <dbReference type="ARBA" id="ARBA00023180"/>
    </source>
</evidence>